<dbReference type="GO" id="GO:0004111">
    <property type="term" value="F:creatine kinase activity"/>
    <property type="evidence" value="ECO:0007669"/>
    <property type="project" value="UniProtKB-EC"/>
</dbReference>
<dbReference type="PANTHER" id="PTHR11547:SF62">
    <property type="entry name" value="CREATINE KINASE"/>
    <property type="match status" value="1"/>
</dbReference>
<evidence type="ECO:0000313" key="12">
    <source>
        <dbReference type="EMBL" id="MBN3319100.1"/>
    </source>
</evidence>
<organism evidence="12 13">
    <name type="scientific">Atractosteus spatula</name>
    <name type="common">Alligator gar</name>
    <name type="synonym">Lepisosteus spatula</name>
    <dbReference type="NCBI Taxonomy" id="7917"/>
    <lineage>
        <taxon>Eukaryota</taxon>
        <taxon>Metazoa</taxon>
        <taxon>Chordata</taxon>
        <taxon>Craniata</taxon>
        <taxon>Vertebrata</taxon>
        <taxon>Euteleostomi</taxon>
        <taxon>Actinopterygii</taxon>
        <taxon>Neopterygii</taxon>
        <taxon>Holostei</taxon>
        <taxon>Semionotiformes</taxon>
        <taxon>Lepisosteidae</taxon>
        <taxon>Atractosteus</taxon>
    </lineage>
</organism>
<dbReference type="InterPro" id="IPR022415">
    <property type="entry name" value="ATP-guanido_PTrfase_AS"/>
</dbReference>
<evidence type="ECO:0000256" key="6">
    <source>
        <dbReference type="ARBA" id="ARBA00022840"/>
    </source>
</evidence>
<evidence type="ECO:0000256" key="3">
    <source>
        <dbReference type="ARBA" id="ARBA00022679"/>
    </source>
</evidence>
<feature type="binding site" evidence="8">
    <location>
        <position position="494"/>
    </location>
    <ligand>
        <name>ATP</name>
        <dbReference type="ChEBI" id="CHEBI:30616"/>
    </ligand>
</feature>
<feature type="domain" description="Phosphagen kinase C-terminal" evidence="11">
    <location>
        <begin position="383"/>
        <end position="625"/>
    </location>
</feature>
<comment type="similarity">
    <text evidence="1 7 9">Belongs to the ATP:guanido phosphotransferase family.</text>
</comment>
<dbReference type="Pfam" id="PF00217">
    <property type="entry name" value="ATP-gua_Ptrans"/>
    <property type="match status" value="1"/>
</dbReference>
<dbReference type="GO" id="GO:0005615">
    <property type="term" value="C:extracellular space"/>
    <property type="evidence" value="ECO:0007669"/>
    <property type="project" value="TreeGrafter"/>
</dbReference>
<protein>
    <recommendedName>
        <fullName evidence="2">creatine kinase</fullName>
        <ecNumber evidence="2">2.7.3.2</ecNumber>
    </recommendedName>
</protein>
<evidence type="ECO:0000256" key="8">
    <source>
        <dbReference type="PROSITE-ProRule" id="PRU00843"/>
    </source>
</evidence>
<dbReference type="SUPFAM" id="SSF48034">
    <property type="entry name" value="Guanido kinase N-terminal domain"/>
    <property type="match status" value="1"/>
</dbReference>
<dbReference type="GO" id="GO:0046314">
    <property type="term" value="P:phosphocreatine biosynthetic process"/>
    <property type="evidence" value="ECO:0007669"/>
    <property type="project" value="InterPro"/>
</dbReference>
<name>A0A8J7NT53_ATRSP</name>
<keyword evidence="5 8" id="KW-0418">Kinase</keyword>
<comment type="caution">
    <text evidence="12">The sequence shown here is derived from an EMBL/GenBank/DDBJ whole genome shotgun (WGS) entry which is preliminary data.</text>
</comment>
<accession>A0A8J7NT53</accession>
<dbReference type="SUPFAM" id="SSF55931">
    <property type="entry name" value="Glutamine synthetase/guanido kinase"/>
    <property type="match status" value="1"/>
</dbReference>
<keyword evidence="13" id="KW-1185">Reference proteome</keyword>
<evidence type="ECO:0000313" key="13">
    <source>
        <dbReference type="Proteomes" id="UP000736164"/>
    </source>
</evidence>
<feature type="non-terminal residue" evidence="12">
    <location>
        <position position="639"/>
    </location>
</feature>
<feature type="binding site" evidence="8">
    <location>
        <begin position="550"/>
        <end position="554"/>
    </location>
    <ligand>
        <name>ATP</name>
        <dbReference type="ChEBI" id="CHEBI:30616"/>
    </ligand>
</feature>
<dbReference type="EMBL" id="JAAWVO010043183">
    <property type="protein sequence ID" value="MBN3319100.1"/>
    <property type="molecule type" value="Genomic_DNA"/>
</dbReference>
<evidence type="ECO:0000256" key="1">
    <source>
        <dbReference type="ARBA" id="ARBA00006798"/>
    </source>
</evidence>
<feature type="binding site" evidence="8">
    <location>
        <begin position="578"/>
        <end position="583"/>
    </location>
    <ligand>
        <name>ATP</name>
        <dbReference type="ChEBI" id="CHEBI:30616"/>
    </ligand>
</feature>
<sequence length="639" mass="71218">MVGQSGRIRTVLLAESWELDSAFQTSECPRARGLSAGQQIRTVHRKGRWDEGKAERQFTAQGGSHLGLSRFLPSPNGLLSIPTIQPPAAERELPGNRERAARVKPSDCRAASLRQERPCGSPALTVPLGWRRRKAGGFWTLSAGALAADSSAVRDARKGRVNTAHQRGCQPPLSHLVFLHLLWVKAGDREHAMGEDKGQGAQAETNLRKPDALAAASWESLSKVCRAVGSVDTWYSAQLFPAVSPPISFLLEPLRRAAMPFGNTHNNYKLNFSVDEEFPDLTKHNNHMAKALTKDIYAKLRDKQTPSGFTVDDVIQTGVDNPGHPFIMTVGCVAGDEESYDVFKALFDPVIEDRHNGFKPTDKHKTDLNFENLKGGDDLDPNYVLSSRVRTGRSIKGYTLPPHCSRGERRAIEKLSIEALNTLEGEFKGKYYPLKDMTDEEQDQLIRDHFLFDKPVSPLLLASGMARDWPDARGIWHNNDKTFLVWVNEEDHLRVISMQKGGNMKEVFRRFCVGLQKIEDLFKKHGRSFMWTEHLGYILTCPSNLGTGLRGGVHVKLPQLSKHPKFEEILTRLRLQKRGTGGVDTAAEGGVYDISNADRLGFSEVEQVQMVVDGVKLMIEMEKKLEKGAAIDDMMPAQK</sequence>
<evidence type="ECO:0000259" key="10">
    <source>
        <dbReference type="PROSITE" id="PS51509"/>
    </source>
</evidence>
<gene>
    <name evidence="12" type="primary">Ckm_0</name>
    <name evidence="12" type="ORF">GTO95_0009056</name>
</gene>
<dbReference type="PROSITE" id="PS51509">
    <property type="entry name" value="PHOSPHAGEN_KINASE_N"/>
    <property type="match status" value="1"/>
</dbReference>
<keyword evidence="6 8" id="KW-0067">ATP-binding</keyword>
<dbReference type="FunFam" id="3.30.590.10:FF:000026">
    <property type="entry name" value="Creatine kinase B-type"/>
    <property type="match status" value="1"/>
</dbReference>
<dbReference type="AlphaFoldDB" id="A0A8J7NT53"/>
<keyword evidence="4 8" id="KW-0547">Nucleotide-binding</keyword>
<dbReference type="PROSITE" id="PS00112">
    <property type="entry name" value="PHOSPHAGEN_KINASE"/>
    <property type="match status" value="1"/>
</dbReference>
<feature type="domain" description="Phosphagen kinase N-terminal" evidence="10">
    <location>
        <begin position="269"/>
        <end position="356"/>
    </location>
</feature>
<evidence type="ECO:0000256" key="5">
    <source>
        <dbReference type="ARBA" id="ARBA00022777"/>
    </source>
</evidence>
<dbReference type="Gene3D" id="1.10.135.10">
    <property type="entry name" value="ATP:guanido phosphotransferase, N-terminal domain"/>
    <property type="match status" value="1"/>
</dbReference>
<dbReference type="PROSITE" id="PS51510">
    <property type="entry name" value="PHOSPHAGEN_KINASE_C"/>
    <property type="match status" value="1"/>
</dbReference>
<dbReference type="Gene3D" id="3.30.590.10">
    <property type="entry name" value="Glutamine synthetase/guanido kinase, catalytic domain"/>
    <property type="match status" value="1"/>
</dbReference>
<feature type="non-terminal residue" evidence="12">
    <location>
        <position position="1"/>
    </location>
</feature>
<dbReference type="FunFam" id="1.10.135.10:FF:000001">
    <property type="entry name" value="Creatine kinase M-type"/>
    <property type="match status" value="1"/>
</dbReference>
<dbReference type="EC" id="2.7.3.2" evidence="2"/>
<evidence type="ECO:0000256" key="7">
    <source>
        <dbReference type="PROSITE-ProRule" id="PRU00842"/>
    </source>
</evidence>
<evidence type="ECO:0000256" key="9">
    <source>
        <dbReference type="RuleBase" id="RU000505"/>
    </source>
</evidence>
<dbReference type="InterPro" id="IPR014746">
    <property type="entry name" value="Gln_synth/guanido_kin_cat_dom"/>
</dbReference>
<evidence type="ECO:0000256" key="4">
    <source>
        <dbReference type="ARBA" id="ARBA00022741"/>
    </source>
</evidence>
<dbReference type="InterPro" id="IPR036802">
    <property type="entry name" value="ATP-guanido_PTrfase_N_sf"/>
</dbReference>
<dbReference type="Pfam" id="PF02807">
    <property type="entry name" value="ATP-gua_PtransN"/>
    <property type="match status" value="1"/>
</dbReference>
<feature type="binding site" evidence="8">
    <location>
        <begin position="386"/>
        <end position="390"/>
    </location>
    <ligand>
        <name>ATP</name>
        <dbReference type="ChEBI" id="CHEBI:30616"/>
    </ligand>
</feature>
<feature type="binding site" evidence="8">
    <location>
        <position position="449"/>
    </location>
    <ligand>
        <name>ATP</name>
        <dbReference type="ChEBI" id="CHEBI:30616"/>
    </ligand>
</feature>
<evidence type="ECO:0000259" key="11">
    <source>
        <dbReference type="PROSITE" id="PS51510"/>
    </source>
</evidence>
<dbReference type="InterPro" id="IPR022414">
    <property type="entry name" value="ATP-guanido_PTrfase_cat"/>
</dbReference>
<proteinExistence type="inferred from homology"/>
<dbReference type="Proteomes" id="UP000736164">
    <property type="component" value="Unassembled WGS sequence"/>
</dbReference>
<reference evidence="12" key="1">
    <citation type="journal article" date="2021" name="Cell">
        <title>Tracing the genetic footprints of vertebrate landing in non-teleost ray-finned fishes.</title>
        <authorList>
            <person name="Bi X."/>
            <person name="Wang K."/>
            <person name="Yang L."/>
            <person name="Pan H."/>
            <person name="Jiang H."/>
            <person name="Wei Q."/>
            <person name="Fang M."/>
            <person name="Yu H."/>
            <person name="Zhu C."/>
            <person name="Cai Y."/>
            <person name="He Y."/>
            <person name="Gan X."/>
            <person name="Zeng H."/>
            <person name="Yu D."/>
            <person name="Zhu Y."/>
            <person name="Jiang H."/>
            <person name="Qiu Q."/>
            <person name="Yang H."/>
            <person name="Zhang Y.E."/>
            <person name="Wang W."/>
            <person name="Zhu M."/>
            <person name="He S."/>
            <person name="Zhang G."/>
        </authorList>
    </citation>
    <scope>NUCLEOTIDE SEQUENCE</scope>
    <source>
        <strain evidence="12">Allg_001</strain>
    </source>
</reference>
<dbReference type="PANTHER" id="PTHR11547">
    <property type="entry name" value="ARGININE OR CREATINE KINASE"/>
    <property type="match status" value="1"/>
</dbReference>
<dbReference type="InterPro" id="IPR022413">
    <property type="entry name" value="ATP-guanido_PTrfase_N"/>
</dbReference>
<dbReference type="InterPro" id="IPR000749">
    <property type="entry name" value="ATP-guanido_PTrfase"/>
</dbReference>
<dbReference type="GO" id="GO:0005524">
    <property type="term" value="F:ATP binding"/>
    <property type="evidence" value="ECO:0007669"/>
    <property type="project" value="UniProtKB-UniRule"/>
</dbReference>
<dbReference type="CDD" id="cd00716">
    <property type="entry name" value="creatine_kinase_like"/>
    <property type="match status" value="1"/>
</dbReference>
<evidence type="ECO:0000256" key="2">
    <source>
        <dbReference type="ARBA" id="ARBA00012231"/>
    </source>
</evidence>
<keyword evidence="3 8" id="KW-0808">Transferase</keyword>